<evidence type="ECO:0008006" key="3">
    <source>
        <dbReference type="Google" id="ProtNLM"/>
    </source>
</evidence>
<dbReference type="Proteomes" id="UP000027153">
    <property type="component" value="Unassembled WGS sequence"/>
</dbReference>
<reference evidence="1 2" key="1">
    <citation type="journal article" date="2013" name="Nature">
        <title>Anaerobic oxidation of methane coupled to nitrate reduction in a novel archaeal lineage.</title>
        <authorList>
            <person name="Haroon M.F."/>
            <person name="Hu S."/>
            <person name="Shi Y."/>
            <person name="Imelfort M."/>
            <person name="Keller J."/>
            <person name="Hugenholtz P."/>
            <person name="Yuan Z."/>
            <person name="Tyson G.W."/>
        </authorList>
    </citation>
    <scope>NUCLEOTIDE SEQUENCE [LARGE SCALE GENOMIC DNA]</scope>
    <source>
        <strain evidence="1 2">ANME-2d</strain>
    </source>
</reference>
<comment type="caution">
    <text evidence="1">The sequence shown here is derived from an EMBL/GenBank/DDBJ whole genome shotgun (WGS) entry which is preliminary data.</text>
</comment>
<dbReference type="EMBL" id="JMIY01000005">
    <property type="protein sequence ID" value="KCZ71631.1"/>
    <property type="molecule type" value="Genomic_DNA"/>
</dbReference>
<dbReference type="InterPro" id="IPR010985">
    <property type="entry name" value="Ribbon_hlx_hlx"/>
</dbReference>
<dbReference type="GO" id="GO:0006355">
    <property type="term" value="P:regulation of DNA-templated transcription"/>
    <property type="evidence" value="ECO:0007669"/>
    <property type="project" value="InterPro"/>
</dbReference>
<dbReference type="SUPFAM" id="SSF47598">
    <property type="entry name" value="Ribbon-helix-helix"/>
    <property type="match status" value="1"/>
</dbReference>
<evidence type="ECO:0000313" key="2">
    <source>
        <dbReference type="Proteomes" id="UP000027153"/>
    </source>
</evidence>
<gene>
    <name evidence="1" type="ORF">ANME2D_02366</name>
</gene>
<protein>
    <recommendedName>
        <fullName evidence="3">Transcriptional regulators containing the CopG/Arc/MetJ DNA-binding domain</fullName>
    </recommendedName>
</protein>
<evidence type="ECO:0000313" key="1">
    <source>
        <dbReference type="EMBL" id="KCZ71631.1"/>
    </source>
</evidence>
<name>A0A062UXB0_9EURY</name>
<dbReference type="AlphaFoldDB" id="A0A062UXB0"/>
<proteinExistence type="predicted"/>
<organism evidence="1 2">
    <name type="scientific">Candidatus Methanoperedens nitratireducens</name>
    <dbReference type="NCBI Taxonomy" id="1392998"/>
    <lineage>
        <taxon>Archaea</taxon>
        <taxon>Methanobacteriati</taxon>
        <taxon>Methanobacteriota</taxon>
        <taxon>Stenosarchaea group</taxon>
        <taxon>Methanomicrobia</taxon>
        <taxon>Methanosarcinales</taxon>
        <taxon>ANME-2 cluster</taxon>
        <taxon>Candidatus Methanoperedentaceae</taxon>
        <taxon>Candidatus Methanoperedens</taxon>
    </lineage>
</organism>
<keyword evidence="2" id="KW-1185">Reference proteome</keyword>
<sequence length="53" mass="5737">MAQDSPTSIRLSPADAADINELVQKGVFTHSSDALRSVIREGIRSIKKERGLA</sequence>
<accession>A0A062UXB0</accession>